<dbReference type="Proteomes" id="UP000183997">
    <property type="component" value="Unassembled WGS sequence"/>
</dbReference>
<dbReference type="OrthoDB" id="7019976at2"/>
<keyword evidence="4" id="KW-1185">Reference proteome</keyword>
<evidence type="ECO:0000259" key="1">
    <source>
        <dbReference type="Pfam" id="PF12996"/>
    </source>
</evidence>
<sequence length="320" mass="37118">MKILFIEIDPQYLLGLPPAFEEHGCEVKILQDIIEEELEQLFSKDRPDLVFTVGWTKIHTHAKLEILGRMVEKYQLKHAYWATEDSRWTEEWSLPYIKATKPAYIFTLDRETLALYSRLGLKAHYLPWACNPGFHRPAEPKEEYQCDIALVATGGVTWNSFRRNSAQILLKPLVERGYDVAIWGKRWDTLDPDIVGFSVDSRHLRGKLSYLETNHVYSSAKIMLGFQNITTELTSRTYEIMGARGFLLTPATFAVLEKFKPGKHFVISQSEEDTLRLVDHYLHHAAERQKIALNGQQEVYSYPHTYQNRAAQILQFTGLW</sequence>
<dbReference type="EMBL" id="FRAR01000016">
    <property type="protein sequence ID" value="SHK55256.1"/>
    <property type="molecule type" value="Genomic_DNA"/>
</dbReference>
<organism evidence="3 4">
    <name type="scientific">Desulforamulus aeronauticus DSM 10349</name>
    <dbReference type="NCBI Taxonomy" id="1121421"/>
    <lineage>
        <taxon>Bacteria</taxon>
        <taxon>Bacillati</taxon>
        <taxon>Bacillota</taxon>
        <taxon>Clostridia</taxon>
        <taxon>Eubacteriales</taxon>
        <taxon>Peptococcaceae</taxon>
        <taxon>Desulforamulus</taxon>
    </lineage>
</organism>
<evidence type="ECO:0000313" key="3">
    <source>
        <dbReference type="EMBL" id="SHK55256.1"/>
    </source>
</evidence>
<dbReference type="Pfam" id="PF12996">
    <property type="entry name" value="DUF3880"/>
    <property type="match status" value="1"/>
</dbReference>
<gene>
    <name evidence="3" type="ORF">SAMN02745123_02291</name>
</gene>
<accession>A0A1M6TEJ3</accession>
<reference evidence="4" key="1">
    <citation type="submission" date="2016-11" db="EMBL/GenBank/DDBJ databases">
        <authorList>
            <person name="Varghese N."/>
            <person name="Submissions S."/>
        </authorList>
    </citation>
    <scope>NUCLEOTIDE SEQUENCE [LARGE SCALE GENOMIC DNA]</scope>
    <source>
        <strain evidence="4">DSM 10349</strain>
    </source>
</reference>
<protein>
    <submittedName>
        <fullName evidence="3">Spore maturation protein CgeB</fullName>
    </submittedName>
</protein>
<dbReference type="STRING" id="1121421.SAMN02745123_02291"/>
<dbReference type="RefSeq" id="WP_072914388.1">
    <property type="nucleotide sequence ID" value="NZ_FRAR01000016.1"/>
</dbReference>
<dbReference type="InterPro" id="IPR055259">
    <property type="entry name" value="YkvP/CgeB_Glyco_trans-like"/>
</dbReference>
<dbReference type="AlphaFoldDB" id="A0A1M6TEJ3"/>
<feature type="domain" description="Spore protein YkvP N-terminal" evidence="1">
    <location>
        <begin position="3"/>
        <end position="108"/>
    </location>
</feature>
<dbReference type="Pfam" id="PF13524">
    <property type="entry name" value="Glyco_trans_1_2"/>
    <property type="match status" value="1"/>
</dbReference>
<proteinExistence type="predicted"/>
<name>A0A1M6TEJ3_9FIRM</name>
<evidence type="ECO:0000313" key="4">
    <source>
        <dbReference type="Proteomes" id="UP000183997"/>
    </source>
</evidence>
<evidence type="ECO:0000259" key="2">
    <source>
        <dbReference type="Pfam" id="PF13524"/>
    </source>
</evidence>
<feature type="domain" description="Spore protein YkvP/CgeB glycosyl transferase-like" evidence="2">
    <location>
        <begin position="167"/>
        <end position="315"/>
    </location>
</feature>
<dbReference type="InterPro" id="IPR024542">
    <property type="entry name" value="YkvP_N"/>
</dbReference>